<comment type="caution">
    <text evidence="2">The sequence shown here is derived from an EMBL/GenBank/DDBJ whole genome shotgun (WGS) entry which is preliminary data.</text>
</comment>
<feature type="chain" id="PRO_5037933593" evidence="1">
    <location>
        <begin position="24"/>
        <end position="465"/>
    </location>
</feature>
<accession>A0A928VM66</accession>
<reference evidence="2" key="1">
    <citation type="submission" date="2020-10" db="EMBL/GenBank/DDBJ databases">
        <authorList>
            <person name="Castelo-Branco R."/>
            <person name="Eusebio N."/>
            <person name="Adriana R."/>
            <person name="Vieira A."/>
            <person name="Brugerolle De Fraissinette N."/>
            <person name="Rezende De Castro R."/>
            <person name="Schneider M.P."/>
            <person name="Vasconcelos V."/>
            <person name="Leao P.N."/>
        </authorList>
    </citation>
    <scope>NUCLEOTIDE SEQUENCE</scope>
    <source>
        <strain evidence="2">LEGE 11480</strain>
    </source>
</reference>
<sequence length="465" mass="50949">MISRAYLVTAAFALLLLPLNAVAETPQKVAPKPQEILRPQQKMRVLPGQLDDVLVFNSNSPELVLQEGILLSSFPESGKTTPQAHLDCAFSGRFDIFSHHIAKGSERDLRTLYHAVVAHNPGKQPVTVDTLQAASYLSQPDAPFIQLPADVLNNNNGKVYAGPGSRGASDILRGRRQDIFAPLLVIPPGESRLIFNLPITIKDLEPPINGRSTIMRMRSTGPIHLASLALFAKTDAAGTERAPNLAEWLDLIKTGKLSSPRDKVPTPIGAKGNLIYGRVAGVAKGSQWNGYVTDPGQLDLKIPNAGQAFSYGISTLYRGTLGTGQNQSAKMLDRYSDTAYESHGNYAVQYALTLPLVNTTDQAQTVQLTFETPLKREDTQAGLRFYAPLPKNTFFRGTVRFRYNDDRNLPRTQYFHLVQKRGQQGAPLVTLKMPAGDRRLVKFDVIYPADSTPPQVLTVKTIAAD</sequence>
<keyword evidence="1" id="KW-0732">Signal</keyword>
<evidence type="ECO:0000256" key="1">
    <source>
        <dbReference type="SAM" id="SignalP"/>
    </source>
</evidence>
<dbReference type="Pfam" id="PF11850">
    <property type="entry name" value="DUF3370"/>
    <property type="match status" value="1"/>
</dbReference>
<keyword evidence="3" id="KW-1185">Reference proteome</keyword>
<organism evidence="2 3">
    <name type="scientific">Romeriopsis navalis LEGE 11480</name>
    <dbReference type="NCBI Taxonomy" id="2777977"/>
    <lineage>
        <taxon>Bacteria</taxon>
        <taxon>Bacillati</taxon>
        <taxon>Cyanobacteriota</taxon>
        <taxon>Cyanophyceae</taxon>
        <taxon>Leptolyngbyales</taxon>
        <taxon>Leptolyngbyaceae</taxon>
        <taxon>Romeriopsis</taxon>
        <taxon>Romeriopsis navalis</taxon>
    </lineage>
</organism>
<proteinExistence type="predicted"/>
<dbReference type="Proteomes" id="UP000625316">
    <property type="component" value="Unassembled WGS sequence"/>
</dbReference>
<dbReference type="AlphaFoldDB" id="A0A928VM66"/>
<dbReference type="InterPro" id="IPR021801">
    <property type="entry name" value="DUF3370"/>
</dbReference>
<dbReference type="EMBL" id="JADEXQ010000032">
    <property type="protein sequence ID" value="MBE9030263.1"/>
    <property type="molecule type" value="Genomic_DNA"/>
</dbReference>
<evidence type="ECO:0000313" key="3">
    <source>
        <dbReference type="Proteomes" id="UP000625316"/>
    </source>
</evidence>
<name>A0A928VM66_9CYAN</name>
<evidence type="ECO:0000313" key="2">
    <source>
        <dbReference type="EMBL" id="MBE9030263.1"/>
    </source>
</evidence>
<gene>
    <name evidence="2" type="ORF">IQ266_11025</name>
</gene>
<protein>
    <submittedName>
        <fullName evidence="2">DUF3370 domain-containing protein</fullName>
    </submittedName>
</protein>
<dbReference type="RefSeq" id="WP_264325087.1">
    <property type="nucleotide sequence ID" value="NZ_JADEXQ010000032.1"/>
</dbReference>
<feature type="signal peptide" evidence="1">
    <location>
        <begin position="1"/>
        <end position="23"/>
    </location>
</feature>